<comment type="pathway">
    <text evidence="2">Glycan metabolism.</text>
</comment>
<evidence type="ECO:0000256" key="1">
    <source>
        <dbReference type="ARBA" id="ARBA00004323"/>
    </source>
</evidence>
<keyword evidence="4" id="KW-0808">Transferase</keyword>
<dbReference type="EMBL" id="CM008046">
    <property type="protein sequence ID" value="PVH67073.1"/>
    <property type="molecule type" value="Genomic_DNA"/>
</dbReference>
<evidence type="ECO:0000259" key="6">
    <source>
        <dbReference type="Pfam" id="PF04577"/>
    </source>
</evidence>
<organism evidence="7">
    <name type="scientific">Panicum hallii</name>
    <dbReference type="NCBI Taxonomy" id="206008"/>
    <lineage>
        <taxon>Eukaryota</taxon>
        <taxon>Viridiplantae</taxon>
        <taxon>Streptophyta</taxon>
        <taxon>Embryophyta</taxon>
        <taxon>Tracheophyta</taxon>
        <taxon>Spermatophyta</taxon>
        <taxon>Magnoliopsida</taxon>
        <taxon>Liliopsida</taxon>
        <taxon>Poales</taxon>
        <taxon>Poaceae</taxon>
        <taxon>PACMAD clade</taxon>
        <taxon>Panicoideae</taxon>
        <taxon>Panicodae</taxon>
        <taxon>Paniceae</taxon>
        <taxon>Panicinae</taxon>
        <taxon>Panicum</taxon>
        <taxon>Panicum sect. Panicum</taxon>
    </lineage>
</organism>
<keyword evidence="5" id="KW-0325">Glycoprotein</keyword>
<keyword evidence="3" id="KW-0328">Glycosyltransferase</keyword>
<dbReference type="GO" id="GO:0016763">
    <property type="term" value="F:pentosyltransferase activity"/>
    <property type="evidence" value="ECO:0007669"/>
    <property type="project" value="UniProtKB-ARBA"/>
</dbReference>
<dbReference type="PANTHER" id="PTHR20961:SF109">
    <property type="entry name" value="GLYCOSYLTRANSFERASE"/>
    <property type="match status" value="1"/>
</dbReference>
<protein>
    <recommendedName>
        <fullName evidence="6">Glycosyltransferase 61 catalytic domain-containing protein</fullName>
    </recommendedName>
</protein>
<proteinExistence type="predicted"/>
<dbReference type="Proteomes" id="UP000243499">
    <property type="component" value="Chromosome 1"/>
</dbReference>
<dbReference type="GO" id="GO:0000139">
    <property type="term" value="C:Golgi membrane"/>
    <property type="evidence" value="ECO:0007669"/>
    <property type="project" value="UniProtKB-SubCell"/>
</dbReference>
<evidence type="ECO:0000256" key="3">
    <source>
        <dbReference type="ARBA" id="ARBA00022676"/>
    </source>
</evidence>
<evidence type="ECO:0000313" key="7">
    <source>
        <dbReference type="EMBL" id="PVH67073.1"/>
    </source>
</evidence>
<dbReference type="InterPro" id="IPR007657">
    <property type="entry name" value="Glycosyltransferase_61"/>
</dbReference>
<accession>A0A2T8KY07</accession>
<evidence type="ECO:0000256" key="2">
    <source>
        <dbReference type="ARBA" id="ARBA00004881"/>
    </source>
</evidence>
<evidence type="ECO:0000256" key="4">
    <source>
        <dbReference type="ARBA" id="ARBA00022679"/>
    </source>
</evidence>
<comment type="subcellular location">
    <subcellularLocation>
        <location evidence="1">Golgi apparatus membrane</location>
        <topology evidence="1">Single-pass type II membrane protein</topology>
    </subcellularLocation>
</comment>
<dbReference type="Pfam" id="PF04577">
    <property type="entry name" value="Glyco_transf_61"/>
    <property type="match status" value="1"/>
</dbReference>
<evidence type="ECO:0000256" key="5">
    <source>
        <dbReference type="ARBA" id="ARBA00023180"/>
    </source>
</evidence>
<dbReference type="Gramene" id="PVH67073">
    <property type="protein sequence ID" value="PVH67073"/>
    <property type="gene ID" value="PAHAL_1G422500"/>
</dbReference>
<dbReference type="AlphaFoldDB" id="A0A2T8KY07"/>
<name>A0A2T8KY07_9POAL</name>
<sequence length="450" mass="48958">MKPFNKLWPALMESKLAIALLAGLFVGAVVLFSVPPQFSVHGGNGSPAEKMNGHAQPPLGEEIAPVSVLPPPLKPICDLSDRRYGCEMWGEARPASGANRSSVYFIPPPSQLATTAVATWSIRSQSRKIVGVREVIVRSLNLSSLREAPNCTVRRSLPAVVFALGGLTFNYCDVLVPLFTTARAFCGEVELVATGAQGWFLNKYGRVLGALSRYAVVDLDADGEVRCYPHLIVGLRGHRYFDIDSARAPNGYDMLAFRIFVRAAYSLPPPTAALPCRSGGTKPRFMIILRGATRRFVNADAVVSAIERAGFQVVRMEPTSTAGMDAVAREVDACDVLVGAHGAGLTNMVFLRTGAVVVQVIPWGKMKPYGEGFFGAPAAHMGIRHVAYSVAAEESTLYDKYGKAHPVITDPDVFYRNGSNAKLYWQEQNIRLNTTRFAPTLETVKRMLRL</sequence>
<dbReference type="PANTHER" id="PTHR20961">
    <property type="entry name" value="GLYCOSYLTRANSFERASE"/>
    <property type="match status" value="1"/>
</dbReference>
<gene>
    <name evidence="7" type="ORF">PAHAL_1G422500</name>
</gene>
<dbReference type="InterPro" id="IPR049625">
    <property type="entry name" value="Glyco_transf_61_cat"/>
</dbReference>
<feature type="domain" description="Glycosyltransferase 61 catalytic" evidence="6">
    <location>
        <begin position="257"/>
        <end position="358"/>
    </location>
</feature>
<reference evidence="7" key="1">
    <citation type="submission" date="2018-04" db="EMBL/GenBank/DDBJ databases">
        <title>WGS assembly of Panicum hallii.</title>
        <authorList>
            <person name="Lovell J."/>
            <person name="Jenkins J."/>
            <person name="Lowry D."/>
            <person name="Mamidi S."/>
            <person name="Sreedasyam A."/>
            <person name="Weng X."/>
            <person name="Barry K."/>
            <person name="Bonette J."/>
            <person name="Campitelli B."/>
            <person name="Daum C."/>
            <person name="Gordon S."/>
            <person name="Gould B."/>
            <person name="Lipzen A."/>
            <person name="Macqueen A."/>
            <person name="Palacio-Mejia J."/>
            <person name="Plott C."/>
            <person name="Shakirov E."/>
            <person name="Shu S."/>
            <person name="Yoshinaga Y."/>
            <person name="Zane M."/>
            <person name="Rokhsar D."/>
            <person name="Grimwood J."/>
            <person name="Schmutz J."/>
            <person name="Juenger T."/>
        </authorList>
    </citation>
    <scope>NUCLEOTIDE SEQUENCE [LARGE SCALE GENOMIC DNA]</scope>
    <source>
        <strain evidence="7">FIL2</strain>
    </source>
</reference>